<dbReference type="Pfam" id="PF00069">
    <property type="entry name" value="Pkinase"/>
    <property type="match status" value="1"/>
</dbReference>
<feature type="signal peptide" evidence="5">
    <location>
        <begin position="1"/>
        <end position="30"/>
    </location>
</feature>
<gene>
    <name evidence="7" type="ORF">RHSIM_Rhsim12G0054300</name>
</gene>
<keyword evidence="1 3" id="KW-0547">Nucleotide-binding</keyword>
<accession>A0A834LA83</accession>
<keyword evidence="2 3" id="KW-0067">ATP-binding</keyword>
<keyword evidence="4" id="KW-0472">Membrane</keyword>
<comment type="caution">
    <text evidence="7">The sequence shown here is derived from an EMBL/GenBank/DDBJ whole genome shotgun (WGS) entry which is preliminary data.</text>
</comment>
<dbReference type="Proteomes" id="UP000626092">
    <property type="component" value="Unassembled WGS sequence"/>
</dbReference>
<dbReference type="EMBL" id="WJXA01000012">
    <property type="protein sequence ID" value="KAF7124896.1"/>
    <property type="molecule type" value="Genomic_DNA"/>
</dbReference>
<dbReference type="GO" id="GO:0005524">
    <property type="term" value="F:ATP binding"/>
    <property type="evidence" value="ECO:0007669"/>
    <property type="project" value="UniProtKB-UniRule"/>
</dbReference>
<evidence type="ECO:0000256" key="5">
    <source>
        <dbReference type="SAM" id="SignalP"/>
    </source>
</evidence>
<proteinExistence type="predicted"/>
<sequence length="640" mass="69609">MPPSRLTPPPPPHPAAVLLLTLLLTLSSSAVPTASNPCSNLQSTTTTPCPPFTTSTPSFPFSTTPGCGHPSFQIQCSSPHSTLTINNLSLSLLKHDSNSNSSLLSPLPSNTSSSPNNNRNCTSSHFLSIPNQPINLSSSPFRVSDRSCARVGALRPCVSLNHPNCIHCPYDCKLIKNPLQIVPGCGSQRRLVSSGCQNDVLGYLDKILSMGVLVEWDASRDPYFSSCEACQASNGSCGYNSSDPEKPFLCFQNQLGSENLTPWVRQDGPNRTEMLCLSFGFFCLLFIVLVIVRWRRSNSSATKEDPAMLYLSRHHSPSTPLPPIFTYKELESSTNGFDPNRKIGDGGFGSVYLGNLPDGRTVAVKHLHKPHPTPAKVFCNEILILSSINHPNMVKIHGFCPDPRALLLVYDYVPNGTLAQHLHCVDYKRRRGFLSWKTRVDIALQIASAMEYLHFDLVPPIVHRDITSSNIFVEKDMKVKLGDFGMSRVMGNFNGTGPALAAGSGSGCCVWTGPQGTPGYLDPDYYKSFLLTEKSDVYSFGVVLLELVTGMRAVDGSREKGEVVLVDFVVEKIQMRMLEHVVDEGLVEECGGGGGGVMGGVEAVAELAFRCVAADKDDRPDAREVVGELRRIRGGTSLFT</sequence>
<evidence type="ECO:0000313" key="8">
    <source>
        <dbReference type="Proteomes" id="UP000626092"/>
    </source>
</evidence>
<protein>
    <recommendedName>
        <fullName evidence="6">Protein kinase domain-containing protein</fullName>
    </recommendedName>
</protein>
<dbReference type="Gene3D" id="3.30.200.20">
    <property type="entry name" value="Phosphorylase Kinase, domain 1"/>
    <property type="match status" value="1"/>
</dbReference>
<dbReference type="Gene3D" id="1.10.510.10">
    <property type="entry name" value="Transferase(Phosphotransferase) domain 1"/>
    <property type="match status" value="1"/>
</dbReference>
<dbReference type="PROSITE" id="PS00107">
    <property type="entry name" value="PROTEIN_KINASE_ATP"/>
    <property type="match status" value="1"/>
</dbReference>
<evidence type="ECO:0000256" key="3">
    <source>
        <dbReference type="PROSITE-ProRule" id="PRU10141"/>
    </source>
</evidence>
<feature type="chain" id="PRO_5032623962" description="Protein kinase domain-containing protein" evidence="5">
    <location>
        <begin position="31"/>
        <end position="640"/>
    </location>
</feature>
<keyword evidence="4" id="KW-1133">Transmembrane helix</keyword>
<feature type="binding site" evidence="3">
    <location>
        <position position="376"/>
    </location>
    <ligand>
        <name>ATP</name>
        <dbReference type="ChEBI" id="CHEBI:30616"/>
    </ligand>
</feature>
<dbReference type="InterPro" id="IPR011009">
    <property type="entry name" value="Kinase-like_dom_sf"/>
</dbReference>
<dbReference type="PANTHER" id="PTHR46008:SF18">
    <property type="entry name" value="PROTEIN KINASE DOMAIN-CONTAINING PROTEIN"/>
    <property type="match status" value="1"/>
</dbReference>
<name>A0A834LA83_RHOSS</name>
<organism evidence="7 8">
    <name type="scientific">Rhododendron simsii</name>
    <name type="common">Sims's rhododendron</name>
    <dbReference type="NCBI Taxonomy" id="118357"/>
    <lineage>
        <taxon>Eukaryota</taxon>
        <taxon>Viridiplantae</taxon>
        <taxon>Streptophyta</taxon>
        <taxon>Embryophyta</taxon>
        <taxon>Tracheophyta</taxon>
        <taxon>Spermatophyta</taxon>
        <taxon>Magnoliopsida</taxon>
        <taxon>eudicotyledons</taxon>
        <taxon>Gunneridae</taxon>
        <taxon>Pentapetalae</taxon>
        <taxon>asterids</taxon>
        <taxon>Ericales</taxon>
        <taxon>Ericaceae</taxon>
        <taxon>Ericoideae</taxon>
        <taxon>Rhodoreae</taxon>
        <taxon>Rhododendron</taxon>
    </lineage>
</organism>
<keyword evidence="4" id="KW-0812">Transmembrane</keyword>
<dbReference type="AlphaFoldDB" id="A0A834LA83"/>
<evidence type="ECO:0000259" key="6">
    <source>
        <dbReference type="PROSITE" id="PS50011"/>
    </source>
</evidence>
<dbReference type="PANTHER" id="PTHR46008">
    <property type="entry name" value="LEAF RUST 10 DISEASE-RESISTANCE LOCUS RECEPTOR-LIKE PROTEIN KINASE-LIKE 1.4"/>
    <property type="match status" value="1"/>
</dbReference>
<feature type="transmembrane region" description="Helical" evidence="4">
    <location>
        <begin position="277"/>
        <end position="294"/>
    </location>
</feature>
<evidence type="ECO:0000256" key="4">
    <source>
        <dbReference type="SAM" id="Phobius"/>
    </source>
</evidence>
<dbReference type="OrthoDB" id="635774at2759"/>
<feature type="domain" description="Protein kinase" evidence="6">
    <location>
        <begin position="337"/>
        <end position="639"/>
    </location>
</feature>
<keyword evidence="8" id="KW-1185">Reference proteome</keyword>
<dbReference type="InterPro" id="IPR017441">
    <property type="entry name" value="Protein_kinase_ATP_BS"/>
</dbReference>
<dbReference type="InterPro" id="IPR000719">
    <property type="entry name" value="Prot_kinase_dom"/>
</dbReference>
<evidence type="ECO:0000256" key="1">
    <source>
        <dbReference type="ARBA" id="ARBA00022741"/>
    </source>
</evidence>
<evidence type="ECO:0000256" key="2">
    <source>
        <dbReference type="ARBA" id="ARBA00022840"/>
    </source>
</evidence>
<dbReference type="InterPro" id="IPR008266">
    <property type="entry name" value="Tyr_kinase_AS"/>
</dbReference>
<reference evidence="7" key="1">
    <citation type="submission" date="2019-11" db="EMBL/GenBank/DDBJ databases">
        <authorList>
            <person name="Liu Y."/>
            <person name="Hou J."/>
            <person name="Li T.-Q."/>
            <person name="Guan C.-H."/>
            <person name="Wu X."/>
            <person name="Wu H.-Z."/>
            <person name="Ling F."/>
            <person name="Zhang R."/>
            <person name="Shi X.-G."/>
            <person name="Ren J.-P."/>
            <person name="Chen E.-F."/>
            <person name="Sun J.-M."/>
        </authorList>
    </citation>
    <scope>NUCLEOTIDE SEQUENCE</scope>
    <source>
        <strain evidence="7">Adult_tree_wgs_1</strain>
        <tissue evidence="7">Leaves</tissue>
    </source>
</reference>
<dbReference type="PROSITE" id="PS00109">
    <property type="entry name" value="PROTEIN_KINASE_TYR"/>
    <property type="match status" value="1"/>
</dbReference>
<dbReference type="GO" id="GO:0004672">
    <property type="term" value="F:protein kinase activity"/>
    <property type="evidence" value="ECO:0007669"/>
    <property type="project" value="InterPro"/>
</dbReference>
<keyword evidence="5" id="KW-0732">Signal</keyword>
<evidence type="ECO:0000313" key="7">
    <source>
        <dbReference type="EMBL" id="KAF7124896.1"/>
    </source>
</evidence>
<dbReference type="SUPFAM" id="SSF56112">
    <property type="entry name" value="Protein kinase-like (PK-like)"/>
    <property type="match status" value="1"/>
</dbReference>
<dbReference type="PROSITE" id="PS50011">
    <property type="entry name" value="PROTEIN_KINASE_DOM"/>
    <property type="match status" value="1"/>
</dbReference>